<evidence type="ECO:0000313" key="2">
    <source>
        <dbReference type="Proteomes" id="UP000886520"/>
    </source>
</evidence>
<protein>
    <submittedName>
        <fullName evidence="1">Uncharacterized protein</fullName>
    </submittedName>
</protein>
<reference evidence="1" key="1">
    <citation type="submission" date="2021-01" db="EMBL/GenBank/DDBJ databases">
        <title>Adiantum capillus-veneris genome.</title>
        <authorList>
            <person name="Fang Y."/>
            <person name="Liao Q."/>
        </authorList>
    </citation>
    <scope>NUCLEOTIDE SEQUENCE</scope>
    <source>
        <strain evidence="1">H3</strain>
        <tissue evidence="1">Leaf</tissue>
    </source>
</reference>
<sequence length="81" mass="9474">MQTSLWKWLQNAVAKRTEALQYRTYIDSLLGSVRDHHQVSGQESLIRSRVHELFNEGIQKHAHLIEDTRARAHLQLSQNIN</sequence>
<name>A0A9D4UAH3_ADICA</name>
<proteinExistence type="predicted"/>
<dbReference type="Proteomes" id="UP000886520">
    <property type="component" value="Chromosome 20"/>
</dbReference>
<evidence type="ECO:0000313" key="1">
    <source>
        <dbReference type="EMBL" id="KAI5064047.1"/>
    </source>
</evidence>
<gene>
    <name evidence="1" type="ORF">GOP47_0020717</name>
</gene>
<accession>A0A9D4UAH3</accession>
<dbReference type="EMBL" id="JABFUD020000020">
    <property type="protein sequence ID" value="KAI5064047.1"/>
    <property type="molecule type" value="Genomic_DNA"/>
</dbReference>
<dbReference type="OrthoDB" id="5034840at2759"/>
<comment type="caution">
    <text evidence="1">The sequence shown here is derived from an EMBL/GenBank/DDBJ whole genome shotgun (WGS) entry which is preliminary data.</text>
</comment>
<keyword evidence="2" id="KW-1185">Reference proteome</keyword>
<dbReference type="AlphaFoldDB" id="A0A9D4UAH3"/>
<organism evidence="1 2">
    <name type="scientific">Adiantum capillus-veneris</name>
    <name type="common">Maidenhair fern</name>
    <dbReference type="NCBI Taxonomy" id="13818"/>
    <lineage>
        <taxon>Eukaryota</taxon>
        <taxon>Viridiplantae</taxon>
        <taxon>Streptophyta</taxon>
        <taxon>Embryophyta</taxon>
        <taxon>Tracheophyta</taxon>
        <taxon>Polypodiopsida</taxon>
        <taxon>Polypodiidae</taxon>
        <taxon>Polypodiales</taxon>
        <taxon>Pteridineae</taxon>
        <taxon>Pteridaceae</taxon>
        <taxon>Vittarioideae</taxon>
        <taxon>Adiantum</taxon>
    </lineage>
</organism>